<reference evidence="2" key="1">
    <citation type="submission" date="2021-09" db="EMBL/GenBank/DDBJ databases">
        <authorList>
            <consortium name="AG Swart"/>
            <person name="Singh M."/>
            <person name="Singh A."/>
            <person name="Seah K."/>
            <person name="Emmerich C."/>
        </authorList>
    </citation>
    <scope>NUCLEOTIDE SEQUENCE</scope>
    <source>
        <strain evidence="2">ATCC30299</strain>
    </source>
</reference>
<keyword evidence="3" id="KW-1185">Reference proteome</keyword>
<sequence>MELNFLVVTDSHEGYEELETIVEKSKPDIVLHAGDFSRGYDNLPSVWRQLEILEQLDKPIYWIPGNHDHNCFILHMNPLREFPGNFCEYLSSKKFILLGDVAHEIVPGLFIAGLGGAPPSFVGDEERYYGKPYQTRTICNWVVRRVLHPQLHMPGQYILLTHFGPLGSNTSKCFDDGIESGNQGLADLLNELHDTILVNFHGHQHCGKGIFDLEGVPVVNPGPSVFGKIKLNNNRWEIVEIKLLQNEH</sequence>
<accession>A0AAU9JVE5</accession>
<dbReference type="EMBL" id="CAJZBQ010000048">
    <property type="protein sequence ID" value="CAG9329698.1"/>
    <property type="molecule type" value="Genomic_DNA"/>
</dbReference>
<comment type="caution">
    <text evidence="2">The sequence shown here is derived from an EMBL/GenBank/DDBJ whole genome shotgun (WGS) entry which is preliminary data.</text>
</comment>
<gene>
    <name evidence="2" type="ORF">BSTOLATCC_MIC49319</name>
</gene>
<dbReference type="PANTHER" id="PTHR37523">
    <property type="entry name" value="METALLOPHOSPHOESTERASE"/>
    <property type="match status" value="1"/>
</dbReference>
<dbReference type="SUPFAM" id="SSF56300">
    <property type="entry name" value="Metallo-dependent phosphatases"/>
    <property type="match status" value="1"/>
</dbReference>
<name>A0AAU9JVE5_9CILI</name>
<proteinExistence type="predicted"/>
<evidence type="ECO:0000259" key="1">
    <source>
        <dbReference type="Pfam" id="PF00149"/>
    </source>
</evidence>
<evidence type="ECO:0000313" key="2">
    <source>
        <dbReference type="EMBL" id="CAG9329698.1"/>
    </source>
</evidence>
<dbReference type="InterPro" id="IPR004843">
    <property type="entry name" value="Calcineurin-like_PHP"/>
</dbReference>
<dbReference type="Gene3D" id="3.60.21.10">
    <property type="match status" value="1"/>
</dbReference>
<feature type="domain" description="Calcineurin-like phosphoesterase" evidence="1">
    <location>
        <begin position="4"/>
        <end position="206"/>
    </location>
</feature>
<dbReference type="InterPro" id="IPR029052">
    <property type="entry name" value="Metallo-depent_PP-like"/>
</dbReference>
<organism evidence="2 3">
    <name type="scientific">Blepharisma stoltei</name>
    <dbReference type="NCBI Taxonomy" id="1481888"/>
    <lineage>
        <taxon>Eukaryota</taxon>
        <taxon>Sar</taxon>
        <taxon>Alveolata</taxon>
        <taxon>Ciliophora</taxon>
        <taxon>Postciliodesmatophora</taxon>
        <taxon>Heterotrichea</taxon>
        <taxon>Heterotrichida</taxon>
        <taxon>Blepharismidae</taxon>
        <taxon>Blepharisma</taxon>
    </lineage>
</organism>
<protein>
    <recommendedName>
        <fullName evidence="1">Calcineurin-like phosphoesterase domain-containing protein</fullName>
    </recommendedName>
</protein>
<dbReference type="AlphaFoldDB" id="A0AAU9JVE5"/>
<dbReference type="Pfam" id="PF00149">
    <property type="entry name" value="Metallophos"/>
    <property type="match status" value="1"/>
</dbReference>
<dbReference type="PANTHER" id="PTHR37523:SF1">
    <property type="entry name" value="CALCINEURIN-LIKE PHOSPHOESTERASE DOMAIN-CONTAINING PROTEIN"/>
    <property type="match status" value="1"/>
</dbReference>
<dbReference type="GO" id="GO:0016787">
    <property type="term" value="F:hydrolase activity"/>
    <property type="evidence" value="ECO:0007669"/>
    <property type="project" value="InterPro"/>
</dbReference>
<evidence type="ECO:0000313" key="3">
    <source>
        <dbReference type="Proteomes" id="UP001162131"/>
    </source>
</evidence>
<dbReference type="Proteomes" id="UP001162131">
    <property type="component" value="Unassembled WGS sequence"/>
</dbReference>